<accession>A0A2P5I775</accession>
<dbReference type="AlphaFoldDB" id="A0A2P5I775"/>
<evidence type="ECO:0000313" key="2">
    <source>
        <dbReference type="Proteomes" id="UP000094444"/>
    </source>
</evidence>
<comment type="caution">
    <text evidence="1">The sequence shown here is derived from an EMBL/GenBank/DDBJ whole genome shotgun (WGS) entry which is preliminary data.</text>
</comment>
<gene>
    <name evidence="1" type="ORF">DHEL01_v203264</name>
</gene>
<reference evidence="1" key="1">
    <citation type="submission" date="2017-09" db="EMBL/GenBank/DDBJ databases">
        <title>Polyketide synthases of a Diaporthe helianthi virulent isolate.</title>
        <authorList>
            <person name="Baroncelli R."/>
        </authorList>
    </citation>
    <scope>NUCLEOTIDE SEQUENCE [LARGE SCALE GENOMIC DNA]</scope>
    <source>
        <strain evidence="1">7/96</strain>
    </source>
</reference>
<dbReference type="STRING" id="158607.A0A2P5I775"/>
<protein>
    <recommendedName>
        <fullName evidence="3">F-box domain-containing protein</fullName>
    </recommendedName>
</protein>
<evidence type="ECO:0000313" key="1">
    <source>
        <dbReference type="EMBL" id="POS78334.1"/>
    </source>
</evidence>
<dbReference type="PANTHER" id="PTHR42085:SF1">
    <property type="entry name" value="F-BOX DOMAIN-CONTAINING PROTEIN"/>
    <property type="match status" value="1"/>
</dbReference>
<evidence type="ECO:0008006" key="3">
    <source>
        <dbReference type="Google" id="ProtNLM"/>
    </source>
</evidence>
<organism evidence="1 2">
    <name type="scientific">Diaporthe helianthi</name>
    <dbReference type="NCBI Taxonomy" id="158607"/>
    <lineage>
        <taxon>Eukaryota</taxon>
        <taxon>Fungi</taxon>
        <taxon>Dikarya</taxon>
        <taxon>Ascomycota</taxon>
        <taxon>Pezizomycotina</taxon>
        <taxon>Sordariomycetes</taxon>
        <taxon>Sordariomycetidae</taxon>
        <taxon>Diaporthales</taxon>
        <taxon>Diaporthaceae</taxon>
        <taxon>Diaporthe</taxon>
    </lineage>
</organism>
<dbReference type="EMBL" id="MAVT02000194">
    <property type="protein sequence ID" value="POS78334.1"/>
    <property type="molecule type" value="Genomic_DNA"/>
</dbReference>
<keyword evidence="2" id="KW-1185">Reference proteome</keyword>
<sequence>MTKSTTIQSATAVDDEAVSSRRRSFLSLPAEIRNKIYQYSLVERPSRAALRIKGLAQPPLTRTNRQVRSEALPIYYGNNRFEIIIPDKQPMNKYDGWADFIRMFRVFKAGRSAGPGTGSLQYLRNITCLQSCGSTGQSFWELEAMFLVPNKPGHRKYYLGCADWDSHLGLKPRKEHVLDNRKTVHACVAKALRDKQSEVMHETCVQRLISTVVMIATECPGVVKEVHFHANWRFDDEHEEGLGFDWRIA</sequence>
<dbReference type="InterPro" id="IPR038883">
    <property type="entry name" value="AN11006-like"/>
</dbReference>
<name>A0A2P5I775_DIAHE</name>
<dbReference type="OrthoDB" id="5245408at2759"/>
<dbReference type="PANTHER" id="PTHR42085">
    <property type="entry name" value="F-BOX DOMAIN-CONTAINING PROTEIN"/>
    <property type="match status" value="1"/>
</dbReference>
<dbReference type="Proteomes" id="UP000094444">
    <property type="component" value="Unassembled WGS sequence"/>
</dbReference>
<proteinExistence type="predicted"/>
<dbReference type="InParanoid" id="A0A2P5I775"/>